<keyword evidence="3" id="KW-1185">Reference proteome</keyword>
<proteinExistence type="predicted"/>
<protein>
    <submittedName>
        <fullName evidence="2">Uncharacterized protein</fullName>
    </submittedName>
</protein>
<accession>A0A4Z2GQV8</accession>
<reference evidence="2 3" key="1">
    <citation type="submission" date="2019-03" db="EMBL/GenBank/DDBJ databases">
        <title>First draft genome of Liparis tanakae, snailfish: a comprehensive survey of snailfish specific genes.</title>
        <authorList>
            <person name="Kim W."/>
            <person name="Song I."/>
            <person name="Jeong J.-H."/>
            <person name="Kim D."/>
            <person name="Kim S."/>
            <person name="Ryu S."/>
            <person name="Song J.Y."/>
            <person name="Lee S.K."/>
        </authorList>
    </citation>
    <scope>NUCLEOTIDE SEQUENCE [LARGE SCALE GENOMIC DNA]</scope>
    <source>
        <tissue evidence="2">Muscle</tissue>
    </source>
</reference>
<name>A0A4Z2GQV8_9TELE</name>
<gene>
    <name evidence="2" type="ORF">EYF80_034676</name>
</gene>
<comment type="caution">
    <text evidence="2">The sequence shown here is derived from an EMBL/GenBank/DDBJ whole genome shotgun (WGS) entry which is preliminary data.</text>
</comment>
<feature type="region of interest" description="Disordered" evidence="1">
    <location>
        <begin position="53"/>
        <end position="72"/>
    </location>
</feature>
<dbReference type="AlphaFoldDB" id="A0A4Z2GQV8"/>
<evidence type="ECO:0000313" key="3">
    <source>
        <dbReference type="Proteomes" id="UP000314294"/>
    </source>
</evidence>
<organism evidence="2 3">
    <name type="scientific">Liparis tanakae</name>
    <name type="common">Tanaka's snailfish</name>
    <dbReference type="NCBI Taxonomy" id="230148"/>
    <lineage>
        <taxon>Eukaryota</taxon>
        <taxon>Metazoa</taxon>
        <taxon>Chordata</taxon>
        <taxon>Craniata</taxon>
        <taxon>Vertebrata</taxon>
        <taxon>Euteleostomi</taxon>
        <taxon>Actinopterygii</taxon>
        <taxon>Neopterygii</taxon>
        <taxon>Teleostei</taxon>
        <taxon>Neoteleostei</taxon>
        <taxon>Acanthomorphata</taxon>
        <taxon>Eupercaria</taxon>
        <taxon>Perciformes</taxon>
        <taxon>Cottioidei</taxon>
        <taxon>Cottales</taxon>
        <taxon>Liparidae</taxon>
        <taxon>Liparis</taxon>
    </lineage>
</organism>
<evidence type="ECO:0000256" key="1">
    <source>
        <dbReference type="SAM" id="MobiDB-lite"/>
    </source>
</evidence>
<dbReference type="Proteomes" id="UP000314294">
    <property type="component" value="Unassembled WGS sequence"/>
</dbReference>
<sequence length="97" mass="10269">MLLNPANNGALLPGGDEFALQDLRISAFHVRVRRTPACAVSSRLAASSQCTRVSQNTGGSAKGQEDFEGSDNNNVVTATASFGYRLHVGTEGENQFI</sequence>
<evidence type="ECO:0000313" key="2">
    <source>
        <dbReference type="EMBL" id="TNN55092.1"/>
    </source>
</evidence>
<dbReference type="EMBL" id="SRLO01000465">
    <property type="protein sequence ID" value="TNN55092.1"/>
    <property type="molecule type" value="Genomic_DNA"/>
</dbReference>